<comment type="caution">
    <text evidence="2">The sequence shown here is derived from an EMBL/GenBank/DDBJ whole genome shotgun (WGS) entry which is preliminary data.</text>
</comment>
<gene>
    <name evidence="2" type="ORF">RSSM_01609</name>
</gene>
<keyword evidence="1" id="KW-0472">Membrane</keyword>
<dbReference type="Proteomes" id="UP000011885">
    <property type="component" value="Unassembled WGS sequence"/>
</dbReference>
<dbReference type="AlphaFoldDB" id="M5ULN1"/>
<organism evidence="2 3">
    <name type="scientific">Rhodopirellula sallentina SM41</name>
    <dbReference type="NCBI Taxonomy" id="1263870"/>
    <lineage>
        <taxon>Bacteria</taxon>
        <taxon>Pseudomonadati</taxon>
        <taxon>Planctomycetota</taxon>
        <taxon>Planctomycetia</taxon>
        <taxon>Pirellulales</taxon>
        <taxon>Pirellulaceae</taxon>
        <taxon>Rhodopirellula</taxon>
    </lineage>
</organism>
<dbReference type="PROSITE" id="PS51257">
    <property type="entry name" value="PROKAR_LIPOPROTEIN"/>
    <property type="match status" value="1"/>
</dbReference>
<keyword evidence="1" id="KW-0812">Transmembrane</keyword>
<name>M5ULN1_9BACT</name>
<evidence type="ECO:0000313" key="3">
    <source>
        <dbReference type="Proteomes" id="UP000011885"/>
    </source>
</evidence>
<accession>M5ULN1</accession>
<protein>
    <submittedName>
        <fullName evidence="2">Membrane protein</fullName>
    </submittedName>
</protein>
<proteinExistence type="predicted"/>
<feature type="transmembrane region" description="Helical" evidence="1">
    <location>
        <begin position="30"/>
        <end position="47"/>
    </location>
</feature>
<reference evidence="2 3" key="1">
    <citation type="journal article" date="2013" name="Mar. Genomics">
        <title>Expression of sulfatases in Rhodopirellula baltica and the diversity of sulfatases in the genus Rhodopirellula.</title>
        <authorList>
            <person name="Wegner C.E."/>
            <person name="Richter-Heitmann T."/>
            <person name="Klindworth A."/>
            <person name="Klockow C."/>
            <person name="Richter M."/>
            <person name="Achstetter T."/>
            <person name="Glockner F.O."/>
            <person name="Harder J."/>
        </authorList>
    </citation>
    <scope>NUCLEOTIDE SEQUENCE [LARGE SCALE GENOMIC DNA]</scope>
    <source>
        <strain evidence="2 3">SM41</strain>
    </source>
</reference>
<keyword evidence="3" id="KW-1185">Reference proteome</keyword>
<keyword evidence="1" id="KW-1133">Transmembrane helix</keyword>
<dbReference type="EMBL" id="ANOH01000117">
    <property type="protein sequence ID" value="EMI56928.1"/>
    <property type="molecule type" value="Genomic_DNA"/>
</dbReference>
<evidence type="ECO:0000256" key="1">
    <source>
        <dbReference type="SAM" id="Phobius"/>
    </source>
</evidence>
<dbReference type="PATRIC" id="fig|1263870.3.peg.1722"/>
<sequence length="49" mass="5092">MASGRSVIANVCAVGALVSCLGLCIVRRGLLVFVLGYSFLLNVSPFVCC</sequence>
<feature type="transmembrane region" description="Helical" evidence="1">
    <location>
        <begin position="6"/>
        <end position="25"/>
    </location>
</feature>
<evidence type="ECO:0000313" key="2">
    <source>
        <dbReference type="EMBL" id="EMI56928.1"/>
    </source>
</evidence>